<evidence type="ECO:0000313" key="2">
    <source>
        <dbReference type="Proteomes" id="UP000789901"/>
    </source>
</evidence>
<name>A0ABN7XAN5_GIGMA</name>
<dbReference type="Proteomes" id="UP000789901">
    <property type="component" value="Unassembled WGS sequence"/>
</dbReference>
<feature type="non-terminal residue" evidence="1">
    <location>
        <position position="1"/>
    </location>
</feature>
<accession>A0ABN7XAN5</accession>
<organism evidence="1 2">
    <name type="scientific">Gigaspora margarita</name>
    <dbReference type="NCBI Taxonomy" id="4874"/>
    <lineage>
        <taxon>Eukaryota</taxon>
        <taxon>Fungi</taxon>
        <taxon>Fungi incertae sedis</taxon>
        <taxon>Mucoromycota</taxon>
        <taxon>Glomeromycotina</taxon>
        <taxon>Glomeromycetes</taxon>
        <taxon>Diversisporales</taxon>
        <taxon>Gigasporaceae</taxon>
        <taxon>Gigaspora</taxon>
    </lineage>
</organism>
<proteinExistence type="predicted"/>
<comment type="caution">
    <text evidence="1">The sequence shown here is derived from an EMBL/GenBank/DDBJ whole genome shotgun (WGS) entry which is preliminary data.</text>
</comment>
<keyword evidence="2" id="KW-1185">Reference proteome</keyword>
<feature type="non-terminal residue" evidence="1">
    <location>
        <position position="57"/>
    </location>
</feature>
<dbReference type="EMBL" id="CAJVQB010110384">
    <property type="protein sequence ID" value="CAG8852216.1"/>
    <property type="molecule type" value="Genomic_DNA"/>
</dbReference>
<evidence type="ECO:0000313" key="1">
    <source>
        <dbReference type="EMBL" id="CAG8852216.1"/>
    </source>
</evidence>
<reference evidence="1 2" key="1">
    <citation type="submission" date="2021-06" db="EMBL/GenBank/DDBJ databases">
        <authorList>
            <person name="Kallberg Y."/>
            <person name="Tangrot J."/>
            <person name="Rosling A."/>
        </authorList>
    </citation>
    <scope>NUCLEOTIDE SEQUENCE [LARGE SCALE GENOMIC DNA]</scope>
    <source>
        <strain evidence="1 2">120-4 pot B 10/14</strain>
    </source>
</reference>
<gene>
    <name evidence="1" type="ORF">GMARGA_LOCUS41122</name>
</gene>
<sequence>FQSLALKSFRIKILLDDLSAPHILYKRNPDYSNTCYICHNVSDILYWAICPTSDPLF</sequence>
<protein>
    <submittedName>
        <fullName evidence="1">20365_t:CDS:1</fullName>
    </submittedName>
</protein>